<sequence>MKFSHDLSSVSQPQPIENLSSVSFPSRRSISVVPSDLRRALPSPSCPPISVAPSHLRRTLPSSSCHHRHAVAPSPSALSSSLHLSRVVSVSPFRRCAISFCGDSDIAIEGCCLYFLSW</sequence>
<reference evidence="2 3" key="1">
    <citation type="submission" date="2019-04" db="EMBL/GenBank/DDBJ databases">
        <title>An improved genome assembly and genetic linkage map for asparagus bean, Vigna unguiculata ssp. sesquipedialis.</title>
        <authorList>
            <person name="Xia Q."/>
            <person name="Zhang R."/>
            <person name="Dong Y."/>
        </authorList>
    </citation>
    <scope>NUCLEOTIDE SEQUENCE [LARGE SCALE GENOMIC DNA]</scope>
    <source>
        <tissue evidence="2">Leaf</tissue>
    </source>
</reference>
<name>A0A4D6KP26_VIGUN</name>
<accession>A0A4D6KP26</accession>
<feature type="region of interest" description="Disordered" evidence="1">
    <location>
        <begin position="1"/>
        <end position="20"/>
    </location>
</feature>
<dbReference type="Proteomes" id="UP000501690">
    <property type="component" value="Linkage Group LG1"/>
</dbReference>
<organism evidence="2 3">
    <name type="scientific">Vigna unguiculata</name>
    <name type="common">Cowpea</name>
    <dbReference type="NCBI Taxonomy" id="3917"/>
    <lineage>
        <taxon>Eukaryota</taxon>
        <taxon>Viridiplantae</taxon>
        <taxon>Streptophyta</taxon>
        <taxon>Embryophyta</taxon>
        <taxon>Tracheophyta</taxon>
        <taxon>Spermatophyta</taxon>
        <taxon>Magnoliopsida</taxon>
        <taxon>eudicotyledons</taxon>
        <taxon>Gunneridae</taxon>
        <taxon>Pentapetalae</taxon>
        <taxon>rosids</taxon>
        <taxon>fabids</taxon>
        <taxon>Fabales</taxon>
        <taxon>Fabaceae</taxon>
        <taxon>Papilionoideae</taxon>
        <taxon>50 kb inversion clade</taxon>
        <taxon>NPAAA clade</taxon>
        <taxon>indigoferoid/millettioid clade</taxon>
        <taxon>Phaseoleae</taxon>
        <taxon>Vigna</taxon>
    </lineage>
</organism>
<dbReference type="AlphaFoldDB" id="A0A4D6KP26"/>
<keyword evidence="3" id="KW-1185">Reference proteome</keyword>
<feature type="compositionally biased region" description="Polar residues" evidence="1">
    <location>
        <begin position="1"/>
        <end position="19"/>
    </location>
</feature>
<evidence type="ECO:0000313" key="3">
    <source>
        <dbReference type="Proteomes" id="UP000501690"/>
    </source>
</evidence>
<proteinExistence type="predicted"/>
<gene>
    <name evidence="2" type="ORF">DEO72_LG1g3069</name>
</gene>
<dbReference type="EMBL" id="CP039345">
    <property type="protein sequence ID" value="QCD79428.1"/>
    <property type="molecule type" value="Genomic_DNA"/>
</dbReference>
<protein>
    <submittedName>
        <fullName evidence="2">Uncharacterized protein</fullName>
    </submittedName>
</protein>
<evidence type="ECO:0000313" key="2">
    <source>
        <dbReference type="EMBL" id="QCD79428.1"/>
    </source>
</evidence>
<evidence type="ECO:0000256" key="1">
    <source>
        <dbReference type="SAM" id="MobiDB-lite"/>
    </source>
</evidence>